<evidence type="ECO:0000256" key="11">
    <source>
        <dbReference type="HAMAP-Rule" id="MF_01547"/>
    </source>
</evidence>
<keyword evidence="15" id="KW-1185">Reference proteome</keyword>
<comment type="subcellular location">
    <subcellularLocation>
        <location evidence="11">Cytoplasm</location>
    </subcellularLocation>
</comment>
<evidence type="ECO:0000256" key="8">
    <source>
        <dbReference type="ARBA" id="ARBA00041995"/>
    </source>
</evidence>
<dbReference type="PANTHER" id="PTHR10920:SF18">
    <property type="entry name" value="RRNA METHYLTRANSFERASE 2, MITOCHONDRIAL"/>
    <property type="match status" value="1"/>
</dbReference>
<dbReference type="PIRSF" id="PIRSF005461">
    <property type="entry name" value="23S_rRNA_mtase"/>
    <property type="match status" value="1"/>
</dbReference>
<dbReference type="InterPro" id="IPR002877">
    <property type="entry name" value="RNA_MeTrfase_FtsJ_dom"/>
</dbReference>
<dbReference type="GO" id="GO:0008650">
    <property type="term" value="F:rRNA (uridine-2'-O-)-methyltransferase activity"/>
    <property type="evidence" value="ECO:0007669"/>
    <property type="project" value="UniProtKB-UniRule"/>
</dbReference>
<evidence type="ECO:0000259" key="13">
    <source>
        <dbReference type="Pfam" id="PF01728"/>
    </source>
</evidence>
<evidence type="ECO:0000256" key="7">
    <source>
        <dbReference type="ARBA" id="ARBA00041129"/>
    </source>
</evidence>
<sequence>MKRSSQKKQNPWADHYTRQAKRDHFAARSVYKLQEIQKKHRILNRGARVLDLGCAPGSWLQFTARVIGPEGRLVGIDLSPVTIALPDHVTVITGDVADLEGHLAGLALTRVDVVLSDMAPATTGNRHVDEARSVGLCEAALAIADNTLVTGGHFVCKIFQGNDFKTFTDAVKQRFQRQAAFRPKSTRKASREVFVIGLGKK</sequence>
<dbReference type="AlphaFoldDB" id="A0A5K8ACS4"/>
<accession>A0A5K8ACS4</accession>
<dbReference type="EMBL" id="AP021879">
    <property type="protein sequence ID" value="BBO90288.1"/>
    <property type="molecule type" value="Genomic_DNA"/>
</dbReference>
<dbReference type="InterPro" id="IPR050082">
    <property type="entry name" value="RNA_methyltr_RlmE"/>
</dbReference>
<evidence type="ECO:0000256" key="3">
    <source>
        <dbReference type="ARBA" id="ARBA00022679"/>
    </source>
</evidence>
<proteinExistence type="inferred from homology"/>
<feature type="active site" description="Proton acceptor" evidence="11 12">
    <location>
        <position position="157"/>
    </location>
</feature>
<evidence type="ECO:0000256" key="4">
    <source>
        <dbReference type="ARBA" id="ARBA00022691"/>
    </source>
</evidence>
<evidence type="ECO:0000256" key="1">
    <source>
        <dbReference type="ARBA" id="ARBA00022552"/>
    </source>
</evidence>
<dbReference type="RefSeq" id="WP_155311363.1">
    <property type="nucleotide sequence ID" value="NZ_AP021879.1"/>
</dbReference>
<dbReference type="GO" id="GO:0005737">
    <property type="term" value="C:cytoplasm"/>
    <property type="evidence" value="ECO:0007669"/>
    <property type="project" value="UniProtKB-SubCell"/>
</dbReference>
<evidence type="ECO:0000256" key="12">
    <source>
        <dbReference type="PIRSR" id="PIRSR005461-1"/>
    </source>
</evidence>
<keyword evidence="11" id="KW-0963">Cytoplasm</keyword>
<evidence type="ECO:0000256" key="9">
    <source>
        <dbReference type="ARBA" id="ARBA00042745"/>
    </source>
</evidence>
<reference evidence="14 15" key="1">
    <citation type="submission" date="2019-11" db="EMBL/GenBank/DDBJ databases">
        <title>Comparative genomics of hydrocarbon-degrading Desulfosarcina strains.</title>
        <authorList>
            <person name="Watanabe M."/>
            <person name="Kojima H."/>
            <person name="Fukui M."/>
        </authorList>
    </citation>
    <scope>NUCLEOTIDE SEQUENCE [LARGE SCALE GENOMIC DNA]</scope>
    <source>
        <strain evidence="15">oXyS1</strain>
    </source>
</reference>
<dbReference type="PANTHER" id="PTHR10920">
    <property type="entry name" value="RIBOSOMAL RNA METHYLTRANSFERASE"/>
    <property type="match status" value="1"/>
</dbReference>
<evidence type="ECO:0000313" key="14">
    <source>
        <dbReference type="EMBL" id="BBO90288.1"/>
    </source>
</evidence>
<evidence type="ECO:0000256" key="6">
    <source>
        <dbReference type="ARBA" id="ARBA00038861"/>
    </source>
</evidence>
<evidence type="ECO:0000256" key="10">
    <source>
        <dbReference type="ARBA" id="ARBA00048970"/>
    </source>
</evidence>
<evidence type="ECO:0000256" key="2">
    <source>
        <dbReference type="ARBA" id="ARBA00022603"/>
    </source>
</evidence>
<comment type="similarity">
    <text evidence="11">Belongs to the class I-like SAM-binding methyltransferase superfamily. RNA methyltransferase RlmE family.</text>
</comment>
<feature type="binding site" evidence="11">
    <location>
        <position position="59"/>
    </location>
    <ligand>
        <name>S-adenosyl-L-methionine</name>
        <dbReference type="ChEBI" id="CHEBI:59789"/>
    </ligand>
</feature>
<feature type="binding site" evidence="11">
    <location>
        <position position="57"/>
    </location>
    <ligand>
        <name>S-adenosyl-L-methionine</name>
        <dbReference type="ChEBI" id="CHEBI:59789"/>
    </ligand>
</feature>
<protein>
    <recommendedName>
        <fullName evidence="7 11">Ribosomal RNA large subunit methyltransferase E</fullName>
        <ecNumber evidence="6 11">2.1.1.166</ecNumber>
    </recommendedName>
    <alternativeName>
        <fullName evidence="9 11">23S rRNA Um2552 methyltransferase</fullName>
    </alternativeName>
    <alternativeName>
        <fullName evidence="8 11">rRNA (uridine-2'-O-)-methyltransferase</fullName>
    </alternativeName>
</protein>
<evidence type="ECO:0000256" key="5">
    <source>
        <dbReference type="ARBA" id="ARBA00037569"/>
    </source>
</evidence>
<dbReference type="EC" id="2.1.1.166" evidence="6 11"/>
<keyword evidence="4 11" id="KW-0949">S-adenosyl-L-methionine</keyword>
<feature type="domain" description="Ribosomal RNA methyltransferase FtsJ" evidence="13">
    <location>
        <begin position="26"/>
        <end position="200"/>
    </location>
</feature>
<dbReference type="HAMAP" id="MF_01547">
    <property type="entry name" value="RNA_methyltr_E"/>
    <property type="match status" value="1"/>
</dbReference>
<dbReference type="Proteomes" id="UP000422108">
    <property type="component" value="Chromosome"/>
</dbReference>
<dbReference type="Gene3D" id="3.40.50.150">
    <property type="entry name" value="Vaccinia Virus protein VP39"/>
    <property type="match status" value="1"/>
</dbReference>
<dbReference type="Pfam" id="PF01728">
    <property type="entry name" value="FtsJ"/>
    <property type="match status" value="1"/>
</dbReference>
<keyword evidence="2 11" id="KW-0489">Methyltransferase</keyword>
<keyword evidence="1 11" id="KW-0698">rRNA processing</keyword>
<dbReference type="InterPro" id="IPR015507">
    <property type="entry name" value="rRNA-MeTfrase_E"/>
</dbReference>
<feature type="binding site" evidence="11">
    <location>
        <position position="95"/>
    </location>
    <ligand>
        <name>S-adenosyl-L-methionine</name>
        <dbReference type="ChEBI" id="CHEBI:59789"/>
    </ligand>
</feature>
<name>A0A5K8ACS4_9BACT</name>
<feature type="binding site" evidence="11">
    <location>
        <position position="77"/>
    </location>
    <ligand>
        <name>S-adenosyl-L-methionine</name>
        <dbReference type="ChEBI" id="CHEBI:59789"/>
    </ligand>
</feature>
<dbReference type="InterPro" id="IPR029063">
    <property type="entry name" value="SAM-dependent_MTases_sf"/>
</dbReference>
<gene>
    <name evidence="11 14" type="primary">rlmE</name>
    <name evidence="11" type="synonym">ftsJ</name>
    <name evidence="11" type="synonym">rrmJ</name>
    <name evidence="14" type="ORF">DSCOOX_34680</name>
</gene>
<feature type="binding site" evidence="11">
    <location>
        <position position="117"/>
    </location>
    <ligand>
        <name>S-adenosyl-L-methionine</name>
        <dbReference type="ChEBI" id="CHEBI:59789"/>
    </ligand>
</feature>
<evidence type="ECO:0000313" key="15">
    <source>
        <dbReference type="Proteomes" id="UP000422108"/>
    </source>
</evidence>
<comment type="catalytic activity">
    <reaction evidence="10 11">
        <text>uridine(2552) in 23S rRNA + S-adenosyl-L-methionine = 2'-O-methyluridine(2552) in 23S rRNA + S-adenosyl-L-homocysteine + H(+)</text>
        <dbReference type="Rhea" id="RHEA:42720"/>
        <dbReference type="Rhea" id="RHEA-COMP:10202"/>
        <dbReference type="Rhea" id="RHEA-COMP:10203"/>
        <dbReference type="ChEBI" id="CHEBI:15378"/>
        <dbReference type="ChEBI" id="CHEBI:57856"/>
        <dbReference type="ChEBI" id="CHEBI:59789"/>
        <dbReference type="ChEBI" id="CHEBI:65315"/>
        <dbReference type="ChEBI" id="CHEBI:74478"/>
        <dbReference type="EC" id="2.1.1.166"/>
    </reaction>
</comment>
<dbReference type="SUPFAM" id="SSF53335">
    <property type="entry name" value="S-adenosyl-L-methionine-dependent methyltransferases"/>
    <property type="match status" value="1"/>
</dbReference>
<keyword evidence="3 11" id="KW-0808">Transferase</keyword>
<comment type="function">
    <text evidence="5 11">Specifically methylates the uridine in position 2552 of 23S rRNA at the 2'-O position of the ribose in the fully assembled 50S ribosomal subunit.</text>
</comment>
<organism evidence="14 15">
    <name type="scientific">Desulfosarcina ovata subsp. ovata</name>
    <dbReference type="NCBI Taxonomy" id="2752305"/>
    <lineage>
        <taxon>Bacteria</taxon>
        <taxon>Pseudomonadati</taxon>
        <taxon>Thermodesulfobacteriota</taxon>
        <taxon>Desulfobacteria</taxon>
        <taxon>Desulfobacterales</taxon>
        <taxon>Desulfosarcinaceae</taxon>
        <taxon>Desulfosarcina</taxon>
    </lineage>
</organism>